<comment type="subcellular location">
    <subcellularLocation>
        <location evidence="1">Cell membrane</location>
        <topology evidence="1">Multi-pass membrane protein</topology>
    </subcellularLocation>
</comment>
<keyword evidence="4 6" id="KW-1133">Transmembrane helix</keyword>
<dbReference type="RefSeq" id="WP_167928489.1">
    <property type="nucleotide sequence ID" value="NZ_JAATVY010000032.1"/>
</dbReference>
<sequence>MRRRRWALVVGLLAGALAGAPAAADPGTRLSVSDVRTVDGRLTFAVTAYGLPAGTVLDGGSLRVDVDGEPLRAMVVPAPQPSPTVAPDRSVVLVLDTSGSMEGARLTAAKAAATGYADALPADVRLGLVSVSDKPTTVLAPTADRGAFRAAVAAVRAHGGTALYDGVQQAADLLTGSGERRIVVLSDGTDTSSTATPDAVGSRLAAAAITLDGIAYGPDARSPAMNDLAAGTGGRVVAAGDAAALRAAFADIAAAIRPASAAVTVTVPARLAGADASLHVALTADGATVAAADTPVRFAPGPPLVAAPATDSPRWLLYLAVGGIGLAVLLAAAVVMYLLVGRSPVRNRLRQLEGFGSAPAVAVRDENPVLRAALEVSEQAIARRGNLARIEADLDRAGLDLRPAEWILLRAGVAAIGGVLLALLLPWLLGLLLGVVVGWLATGVYRRLRASRRASRFNEELPDALQLVVSALRSGFSFPQAIGALVSEGDEAVAGEFGRALAETRLGGDLEDALLRTAERTASADLAWLVMAIRVQREVGGTLSEVLETAVETMRERGRLRRHVRALSAEGRLSAWVLIAMPVLLAAFMFTTRREYLRPLYTTPIGLTMLFVAVVMMALGTFWITRVVKVEV</sequence>
<dbReference type="PROSITE" id="PS50234">
    <property type="entry name" value="VWFA"/>
    <property type="match status" value="1"/>
</dbReference>
<keyword evidence="7" id="KW-0732">Signal</keyword>
<feature type="transmembrane region" description="Helical" evidence="6">
    <location>
        <begin position="431"/>
        <end position="448"/>
    </location>
</feature>
<dbReference type="SMART" id="SM00327">
    <property type="entry name" value="VWA"/>
    <property type="match status" value="1"/>
</dbReference>
<evidence type="ECO:0000256" key="4">
    <source>
        <dbReference type="ARBA" id="ARBA00022989"/>
    </source>
</evidence>
<comment type="caution">
    <text evidence="9">The sequence shown here is derived from an EMBL/GenBank/DDBJ whole genome shotgun (WGS) entry which is preliminary data.</text>
</comment>
<evidence type="ECO:0000259" key="8">
    <source>
        <dbReference type="PROSITE" id="PS50234"/>
    </source>
</evidence>
<dbReference type="Pfam" id="PF00482">
    <property type="entry name" value="T2SSF"/>
    <property type="match status" value="1"/>
</dbReference>
<protein>
    <submittedName>
        <fullName evidence="9">VWA domain-containing protein</fullName>
    </submittedName>
</protein>
<evidence type="ECO:0000256" key="7">
    <source>
        <dbReference type="SAM" id="SignalP"/>
    </source>
</evidence>
<dbReference type="SUPFAM" id="SSF53300">
    <property type="entry name" value="vWA-like"/>
    <property type="match status" value="1"/>
</dbReference>
<dbReference type="InterPro" id="IPR002035">
    <property type="entry name" value="VWF_A"/>
</dbReference>
<keyword evidence="3 6" id="KW-0812">Transmembrane</keyword>
<gene>
    <name evidence="9" type="ORF">HC031_28240</name>
</gene>
<dbReference type="InterPro" id="IPR042094">
    <property type="entry name" value="T2SS_GspF_sf"/>
</dbReference>
<feature type="chain" id="PRO_5046561006" evidence="7">
    <location>
        <begin position="24"/>
        <end position="632"/>
    </location>
</feature>
<evidence type="ECO:0000256" key="5">
    <source>
        <dbReference type="ARBA" id="ARBA00023136"/>
    </source>
</evidence>
<name>A0ABX0Y859_9ACTN</name>
<evidence type="ECO:0000256" key="6">
    <source>
        <dbReference type="SAM" id="Phobius"/>
    </source>
</evidence>
<feature type="transmembrane region" description="Helical" evidence="6">
    <location>
        <begin position="604"/>
        <end position="624"/>
    </location>
</feature>
<evidence type="ECO:0000256" key="1">
    <source>
        <dbReference type="ARBA" id="ARBA00004651"/>
    </source>
</evidence>
<dbReference type="PANTHER" id="PTHR35007">
    <property type="entry name" value="INTEGRAL MEMBRANE PROTEIN-RELATED"/>
    <property type="match status" value="1"/>
</dbReference>
<feature type="transmembrane region" description="Helical" evidence="6">
    <location>
        <begin position="315"/>
        <end position="340"/>
    </location>
</feature>
<evidence type="ECO:0000256" key="3">
    <source>
        <dbReference type="ARBA" id="ARBA00022692"/>
    </source>
</evidence>
<keyword evidence="10" id="KW-1185">Reference proteome</keyword>
<evidence type="ECO:0000256" key="2">
    <source>
        <dbReference type="ARBA" id="ARBA00022475"/>
    </source>
</evidence>
<dbReference type="InterPro" id="IPR036465">
    <property type="entry name" value="vWFA_dom_sf"/>
</dbReference>
<evidence type="ECO:0000313" key="10">
    <source>
        <dbReference type="Proteomes" id="UP000722989"/>
    </source>
</evidence>
<dbReference type="PANTHER" id="PTHR35007:SF1">
    <property type="entry name" value="PILUS ASSEMBLY PROTEIN"/>
    <property type="match status" value="1"/>
</dbReference>
<accession>A0ABX0Y859</accession>
<feature type="domain" description="VWFA" evidence="8">
    <location>
        <begin position="90"/>
        <end position="252"/>
    </location>
</feature>
<dbReference type="InterPro" id="IPR018076">
    <property type="entry name" value="T2SS_GspF_dom"/>
</dbReference>
<dbReference type="Pfam" id="PF13519">
    <property type="entry name" value="VWA_2"/>
    <property type="match status" value="1"/>
</dbReference>
<organism evidence="9 10">
    <name type="scientific">Planosporangium thailandense</name>
    <dbReference type="NCBI Taxonomy" id="765197"/>
    <lineage>
        <taxon>Bacteria</taxon>
        <taxon>Bacillati</taxon>
        <taxon>Actinomycetota</taxon>
        <taxon>Actinomycetes</taxon>
        <taxon>Micromonosporales</taxon>
        <taxon>Micromonosporaceae</taxon>
        <taxon>Planosporangium</taxon>
    </lineage>
</organism>
<keyword evidence="2" id="KW-1003">Cell membrane</keyword>
<keyword evidence="5 6" id="KW-0472">Membrane</keyword>
<feature type="transmembrane region" description="Helical" evidence="6">
    <location>
        <begin position="406"/>
        <end position="425"/>
    </location>
</feature>
<feature type="transmembrane region" description="Helical" evidence="6">
    <location>
        <begin position="573"/>
        <end position="592"/>
    </location>
</feature>
<proteinExistence type="predicted"/>
<dbReference type="Gene3D" id="1.20.81.30">
    <property type="entry name" value="Type II secretion system (T2SS), domain F"/>
    <property type="match status" value="1"/>
</dbReference>
<reference evidence="9 10" key="1">
    <citation type="submission" date="2020-03" db="EMBL/GenBank/DDBJ databases">
        <title>WGS of the type strain of Planosporangium spp.</title>
        <authorList>
            <person name="Thawai C."/>
        </authorList>
    </citation>
    <scope>NUCLEOTIDE SEQUENCE [LARGE SCALE GENOMIC DNA]</scope>
    <source>
        <strain evidence="9 10">TBRC 5610</strain>
    </source>
</reference>
<feature type="signal peptide" evidence="7">
    <location>
        <begin position="1"/>
        <end position="23"/>
    </location>
</feature>
<dbReference type="CDD" id="cd00198">
    <property type="entry name" value="vWFA"/>
    <property type="match status" value="1"/>
</dbReference>
<dbReference type="EMBL" id="JAATVY010000032">
    <property type="protein sequence ID" value="NJC73587.1"/>
    <property type="molecule type" value="Genomic_DNA"/>
</dbReference>
<dbReference type="Gene3D" id="3.40.50.410">
    <property type="entry name" value="von Willebrand factor, type A domain"/>
    <property type="match status" value="1"/>
</dbReference>
<evidence type="ECO:0000313" key="9">
    <source>
        <dbReference type="EMBL" id="NJC73587.1"/>
    </source>
</evidence>
<dbReference type="Proteomes" id="UP000722989">
    <property type="component" value="Unassembled WGS sequence"/>
</dbReference>